<keyword evidence="1" id="KW-1133">Transmembrane helix</keyword>
<name>A0A086J2Z8_NEMA1</name>
<protein>
    <submittedName>
        <fullName evidence="2">Uncharacterized protein</fullName>
    </submittedName>
</protein>
<reference evidence="2 3" key="1">
    <citation type="journal article" date="2014" name="Genome Announc.">
        <title>Genome Sequence of the Microsporidian Species Nematocida sp1 Strain ERTm6 (ATCC PRA-372).</title>
        <authorList>
            <person name="Bakowski M.A."/>
            <person name="Priest M."/>
            <person name="Young S."/>
            <person name="Cuomo C.A."/>
            <person name="Troemel E.R."/>
        </authorList>
    </citation>
    <scope>NUCLEOTIDE SEQUENCE [LARGE SCALE GENOMIC DNA]</scope>
    <source>
        <strain evidence="2 3">ERTm6</strain>
    </source>
</reference>
<organism evidence="2 3">
    <name type="scientific">Nematocida ausubeli (strain ATCC PRA-371 / ERTm2)</name>
    <name type="common">Nematode killer fungus</name>
    <dbReference type="NCBI Taxonomy" id="1913371"/>
    <lineage>
        <taxon>Eukaryota</taxon>
        <taxon>Fungi</taxon>
        <taxon>Fungi incertae sedis</taxon>
        <taxon>Microsporidia</taxon>
        <taxon>Nematocida</taxon>
    </lineage>
</organism>
<dbReference type="Proteomes" id="UP000054524">
    <property type="component" value="Unassembled WGS sequence"/>
</dbReference>
<feature type="transmembrane region" description="Helical" evidence="1">
    <location>
        <begin position="262"/>
        <end position="286"/>
    </location>
</feature>
<keyword evidence="1" id="KW-0472">Membrane</keyword>
<keyword evidence="3" id="KW-1185">Reference proteome</keyword>
<feature type="transmembrane region" description="Helical" evidence="1">
    <location>
        <begin position="37"/>
        <end position="59"/>
    </location>
</feature>
<gene>
    <name evidence="2" type="ORF">NESG_00664</name>
</gene>
<dbReference type="AlphaFoldDB" id="A0A086J2Z8"/>
<sequence length="373" mass="42422">MHVYASITVQFISGIVILMGTINLIKSFFLRSKRTLQILSGIFAWTFRNAFMFGVLYVIFHENMVHSIITSKLLGTLLYLGYLIVTSVSNNLKGGTGITDATAAEITMTVLWRFFVGICGTALVNAIDKEEVMDSPKKQAFVIVFLSSFCLFFYKVFCRSELSYEMRNSLPDGKLKSTLKETLHRMGPESYEIVTIDMETAMHMSPVHVETTGLITLLILNPSILDKYSISEIELIVVHHVIEHSLKNLTLFRTFSGVFRSLVYIVLFILLFGSLSYLPIFMRIILFCELTDLRDQIKSILFCVPCYIIERNVLKKVHKFMDISGAFPEPTNRLLRKIQKVSFSRHFHTGKCHFVLMNLTESEIAGCLGMKGL</sequence>
<dbReference type="RefSeq" id="XP_052905071.1">
    <property type="nucleotide sequence ID" value="XM_053048311.1"/>
</dbReference>
<proteinExistence type="predicted"/>
<dbReference type="EMBL" id="AKIJ01000002">
    <property type="protein sequence ID" value="KFG26516.1"/>
    <property type="molecule type" value="Genomic_DNA"/>
</dbReference>
<evidence type="ECO:0000313" key="2">
    <source>
        <dbReference type="EMBL" id="KFG26516.1"/>
    </source>
</evidence>
<feature type="transmembrane region" description="Helical" evidence="1">
    <location>
        <begin position="6"/>
        <end position="25"/>
    </location>
</feature>
<accession>A0A086J2Z8</accession>
<evidence type="ECO:0000313" key="3">
    <source>
        <dbReference type="Proteomes" id="UP000054524"/>
    </source>
</evidence>
<feature type="transmembrane region" description="Helical" evidence="1">
    <location>
        <begin position="139"/>
        <end position="157"/>
    </location>
</feature>
<keyword evidence="1" id="KW-0812">Transmembrane</keyword>
<comment type="caution">
    <text evidence="2">The sequence shown here is derived from an EMBL/GenBank/DDBJ whole genome shotgun (WGS) entry which is preliminary data.</text>
</comment>
<dbReference type="GeneID" id="77675637"/>
<feature type="transmembrane region" description="Helical" evidence="1">
    <location>
        <begin position="106"/>
        <end position="127"/>
    </location>
</feature>
<evidence type="ECO:0000256" key="1">
    <source>
        <dbReference type="SAM" id="Phobius"/>
    </source>
</evidence>
<feature type="transmembrane region" description="Helical" evidence="1">
    <location>
        <begin position="65"/>
        <end position="85"/>
    </location>
</feature>
<dbReference type="HOGENOM" id="CLU_744127_0_0_1"/>